<sequence>MPQWNDPAWQNAWQAVLPHLSKDDRVLVPDGHWPSTEVADMRTYRYVIDIGDATVLFLYKGRMSGISPTVLKKIYNTWPPIYANDVFTCFKRRRSPALLPHFLSRERRQDRERRRAAHYRPVSEFLNARKLKRCRNTTFFVHIPKTAGTTIWEGNRQPGACQALLRKL</sequence>
<evidence type="ECO:0000313" key="1">
    <source>
        <dbReference type="EMBL" id="MBB2172272.1"/>
    </source>
</evidence>
<comment type="caution">
    <text evidence="1">The sequence shown here is derived from an EMBL/GenBank/DDBJ whole genome shotgun (WGS) entry which is preliminary data.</text>
</comment>
<evidence type="ECO:0000313" key="2">
    <source>
        <dbReference type="Proteomes" id="UP000577891"/>
    </source>
</evidence>
<name>A0A7W4NZU3_9PROT</name>
<dbReference type="RefSeq" id="WP_182978835.1">
    <property type="nucleotide sequence ID" value="NZ_BAABGB010000025.1"/>
</dbReference>
<keyword evidence="2" id="KW-1185">Reference proteome</keyword>
<dbReference type="EMBL" id="JABEQE010000006">
    <property type="protein sequence ID" value="MBB2172272.1"/>
    <property type="molecule type" value="Genomic_DNA"/>
</dbReference>
<organism evidence="1 2">
    <name type="scientific">Gluconacetobacter asukensis</name>
    <dbReference type="NCBI Taxonomy" id="1017181"/>
    <lineage>
        <taxon>Bacteria</taxon>
        <taxon>Pseudomonadati</taxon>
        <taxon>Pseudomonadota</taxon>
        <taxon>Alphaproteobacteria</taxon>
        <taxon>Acetobacterales</taxon>
        <taxon>Acetobacteraceae</taxon>
        <taxon>Gluconacetobacter</taxon>
    </lineage>
</organism>
<gene>
    <name evidence="1" type="ORF">HLH35_09090</name>
</gene>
<protein>
    <submittedName>
        <fullName evidence="1">Uncharacterized protein</fullName>
    </submittedName>
</protein>
<accession>A0A7W4NZU3</accession>
<proteinExistence type="predicted"/>
<reference evidence="1 2" key="1">
    <citation type="submission" date="2020-04" db="EMBL/GenBank/DDBJ databases">
        <title>Description of novel Gluconacetobacter.</title>
        <authorList>
            <person name="Sombolestani A."/>
        </authorList>
    </citation>
    <scope>NUCLEOTIDE SEQUENCE [LARGE SCALE GENOMIC DNA]</scope>
    <source>
        <strain evidence="1 2">LMG 27724</strain>
    </source>
</reference>
<dbReference type="Proteomes" id="UP000577891">
    <property type="component" value="Unassembled WGS sequence"/>
</dbReference>
<dbReference type="AlphaFoldDB" id="A0A7W4NZU3"/>